<name>A0A8I1ECV2_PSEPU</name>
<dbReference type="EMBL" id="JAEHTE010000002">
    <property type="protein sequence ID" value="MBI6883022.1"/>
    <property type="molecule type" value="Genomic_DNA"/>
</dbReference>
<proteinExistence type="predicted"/>
<evidence type="ECO:0000313" key="2">
    <source>
        <dbReference type="Proteomes" id="UP000637061"/>
    </source>
</evidence>
<dbReference type="AlphaFoldDB" id="A0A8I1ECV2"/>
<comment type="caution">
    <text evidence="1">The sequence shown here is derived from an EMBL/GenBank/DDBJ whole genome shotgun (WGS) entry which is preliminary data.</text>
</comment>
<organism evidence="1 2">
    <name type="scientific">Pseudomonas putida</name>
    <name type="common">Arthrobacter siderocapsulatus</name>
    <dbReference type="NCBI Taxonomy" id="303"/>
    <lineage>
        <taxon>Bacteria</taxon>
        <taxon>Pseudomonadati</taxon>
        <taxon>Pseudomonadota</taxon>
        <taxon>Gammaproteobacteria</taxon>
        <taxon>Pseudomonadales</taxon>
        <taxon>Pseudomonadaceae</taxon>
        <taxon>Pseudomonas</taxon>
    </lineage>
</organism>
<evidence type="ECO:0000313" key="1">
    <source>
        <dbReference type="EMBL" id="MBI6883022.1"/>
    </source>
</evidence>
<accession>A0A8I1ECV2</accession>
<dbReference type="Proteomes" id="UP000637061">
    <property type="component" value="Unassembled WGS sequence"/>
</dbReference>
<reference evidence="1" key="1">
    <citation type="submission" date="2020-12" db="EMBL/GenBank/DDBJ databases">
        <title>Enhanced detection system for hospital associated transmission using whole genome sequencing surveillance.</title>
        <authorList>
            <person name="Harrison L.H."/>
            <person name="Van Tyne D."/>
            <person name="Marsh J.W."/>
            <person name="Griffith M.P."/>
            <person name="Snyder D.J."/>
            <person name="Cooper V.S."/>
            <person name="Mustapha M."/>
        </authorList>
    </citation>
    <scope>NUCLEOTIDE SEQUENCE</scope>
    <source>
        <strain evidence="1">PSB00042</strain>
    </source>
</reference>
<dbReference type="RefSeq" id="WP_198746638.1">
    <property type="nucleotide sequence ID" value="NZ_JAEHTE010000002.1"/>
</dbReference>
<sequence>MNLTFAEKRLTQLCVALKGVGLPAHSISFFSGDEDELERDVDLFSFKIPIQETGQYGVSMDGLGIMSVVAIEEGAPPVPVRKVTSVAQAVDILRSFAENALNIHLMRAAA</sequence>
<gene>
    <name evidence="1" type="ORF">JEU22_03770</name>
</gene>
<protein>
    <submittedName>
        <fullName evidence="1">Uncharacterized protein</fullName>
    </submittedName>
</protein>